<keyword evidence="2" id="KW-1185">Reference proteome</keyword>
<dbReference type="KEGG" id="ppac:PAP_06085"/>
<dbReference type="GeneID" id="24842338"/>
<protein>
    <submittedName>
        <fullName evidence="1">Uncharacterized protein</fullName>
    </submittedName>
</protein>
<dbReference type="eggNOG" id="arCOG05725">
    <property type="taxonomic scope" value="Archaea"/>
</dbReference>
<organism evidence="1 2">
    <name type="scientific">Palaeococcus pacificus DY20341</name>
    <dbReference type="NCBI Taxonomy" id="1343739"/>
    <lineage>
        <taxon>Archaea</taxon>
        <taxon>Methanobacteriati</taxon>
        <taxon>Methanobacteriota</taxon>
        <taxon>Thermococci</taxon>
        <taxon>Thermococcales</taxon>
        <taxon>Thermococcaceae</taxon>
        <taxon>Palaeococcus</taxon>
    </lineage>
</organism>
<dbReference type="HOGENOM" id="CLU_1140609_0_0_2"/>
<dbReference type="EMBL" id="CP006019">
    <property type="protein sequence ID" value="AIF69617.1"/>
    <property type="molecule type" value="Genomic_DNA"/>
</dbReference>
<gene>
    <name evidence="1" type="ORF">PAP_06085</name>
</gene>
<name>A0A075LUG6_9EURY</name>
<dbReference type="AlphaFoldDB" id="A0A075LUG6"/>
<reference evidence="1 2" key="2">
    <citation type="journal article" date="2015" name="Genome Announc.">
        <title>Complete Genome Sequence of Hyperthermophilic Piezophilic Archaeon Palaeococcus pacificus DY20341T, Isolated from Deep-Sea Hydrothermal Sediments.</title>
        <authorList>
            <person name="Zeng X."/>
            <person name="Jebbar M."/>
            <person name="Shao Z."/>
        </authorList>
    </citation>
    <scope>NUCLEOTIDE SEQUENCE [LARGE SCALE GENOMIC DNA]</scope>
    <source>
        <strain evidence="1 2">DY20341</strain>
    </source>
</reference>
<accession>A0A075LUG6</accession>
<sequence length="256" mass="29566">MEIGEFRELISKADELHQNFGKKFAKLFEPGIVSHVEDLRGILHELYSLAEEKFNISSQIYKAAFIYGLENEAKELQKNEHQMKFRLEEVLAALTSALESYSERTKLNSTLQRLLQFYRVYDYSAHRALQALSAEVEGLTLIGRSEKEKKLPGGILERINKISKLEEDFNTLLRFTYHLYTHPSWVHKVEEALREWHSMGLLWVEARNVEKKSGVERDSASEILEGLMLIGLVEKKMRGGESVYKLRGFGEDKGNI</sequence>
<dbReference type="RefSeq" id="WP_048165155.1">
    <property type="nucleotide sequence ID" value="NZ_CP006019.1"/>
</dbReference>
<evidence type="ECO:0000313" key="1">
    <source>
        <dbReference type="EMBL" id="AIF69617.1"/>
    </source>
</evidence>
<proteinExistence type="predicted"/>
<reference evidence="2" key="1">
    <citation type="submission" date="2013-06" db="EMBL/GenBank/DDBJ databases">
        <title>Complete Genome Sequence of Hyperthermophilic Palaeococcus pacificus DY20341T, Isolated from a Deep-Sea Hydrothermal Sediments.</title>
        <authorList>
            <person name="Zeng X."/>
            <person name="Shao Z."/>
        </authorList>
    </citation>
    <scope>NUCLEOTIDE SEQUENCE [LARGE SCALE GENOMIC DNA]</scope>
    <source>
        <strain evidence="2">DY20341</strain>
    </source>
</reference>
<dbReference type="STRING" id="1343739.PAP_06085"/>
<dbReference type="Proteomes" id="UP000027981">
    <property type="component" value="Chromosome"/>
</dbReference>
<evidence type="ECO:0000313" key="2">
    <source>
        <dbReference type="Proteomes" id="UP000027981"/>
    </source>
</evidence>
<dbReference type="OrthoDB" id="103621at2157"/>